<reference evidence="1" key="1">
    <citation type="submission" date="2021-05" db="EMBL/GenBank/DDBJ databases">
        <authorList>
            <person name="Alioto T."/>
            <person name="Alioto T."/>
            <person name="Gomez Garrido J."/>
        </authorList>
    </citation>
    <scope>NUCLEOTIDE SEQUENCE</scope>
</reference>
<proteinExistence type="predicted"/>
<dbReference type="AlphaFoldDB" id="A0A8D8BKE1"/>
<sequence>MSPPSSQLESCFTCLRRTDNFLCITERDEASGEAVEAIFAKHFWFTVSGRISGGFVGDALHLFHFFFFRNAITKIEPFAPAAGRRLTSFTSFTARWNGCTRRKCSLRSKRKRRRTTRRMR</sequence>
<evidence type="ECO:0000313" key="1">
    <source>
        <dbReference type="EMBL" id="CAG6476978.1"/>
    </source>
</evidence>
<name>A0A8D8BKE1_CULPI</name>
<organism evidence="1">
    <name type="scientific">Culex pipiens</name>
    <name type="common">House mosquito</name>
    <dbReference type="NCBI Taxonomy" id="7175"/>
    <lineage>
        <taxon>Eukaryota</taxon>
        <taxon>Metazoa</taxon>
        <taxon>Ecdysozoa</taxon>
        <taxon>Arthropoda</taxon>
        <taxon>Hexapoda</taxon>
        <taxon>Insecta</taxon>
        <taxon>Pterygota</taxon>
        <taxon>Neoptera</taxon>
        <taxon>Endopterygota</taxon>
        <taxon>Diptera</taxon>
        <taxon>Nematocera</taxon>
        <taxon>Culicoidea</taxon>
        <taxon>Culicidae</taxon>
        <taxon>Culicinae</taxon>
        <taxon>Culicini</taxon>
        <taxon>Culex</taxon>
        <taxon>Culex</taxon>
    </lineage>
</organism>
<accession>A0A8D8BKE1</accession>
<dbReference type="EMBL" id="HBUE01079787">
    <property type="protein sequence ID" value="CAG6476978.1"/>
    <property type="molecule type" value="Transcribed_RNA"/>
</dbReference>
<protein>
    <submittedName>
        <fullName evidence="1">(northern house mosquito) hypothetical protein</fullName>
    </submittedName>
</protein>